<dbReference type="Proteomes" id="UP000714420">
    <property type="component" value="Unassembled WGS sequence"/>
</dbReference>
<dbReference type="Gene3D" id="2.160.10.10">
    <property type="entry name" value="Hexapeptide repeat proteins"/>
    <property type="match status" value="1"/>
</dbReference>
<evidence type="ECO:0000256" key="2">
    <source>
        <dbReference type="ARBA" id="ARBA00022679"/>
    </source>
</evidence>
<gene>
    <name evidence="7" type="ORF">HPS56_04325</name>
</gene>
<evidence type="ECO:0000259" key="6">
    <source>
        <dbReference type="Pfam" id="PF12464"/>
    </source>
</evidence>
<keyword evidence="8" id="KW-1185">Reference proteome</keyword>
<dbReference type="EMBL" id="JABKKF010000003">
    <property type="protein sequence ID" value="NPD91587.1"/>
    <property type="molecule type" value="Genomic_DNA"/>
</dbReference>
<dbReference type="InterPro" id="IPR001451">
    <property type="entry name" value="Hexapep"/>
</dbReference>
<dbReference type="InterPro" id="IPR039369">
    <property type="entry name" value="LacA-like"/>
</dbReference>
<comment type="similarity">
    <text evidence="1 5">Belongs to the transferase hexapeptide repeat family.</text>
</comment>
<dbReference type="Pfam" id="PF00132">
    <property type="entry name" value="Hexapep"/>
    <property type="match status" value="1"/>
</dbReference>
<evidence type="ECO:0000256" key="1">
    <source>
        <dbReference type="ARBA" id="ARBA00007274"/>
    </source>
</evidence>
<evidence type="ECO:0000256" key="3">
    <source>
        <dbReference type="ARBA" id="ARBA00022737"/>
    </source>
</evidence>
<dbReference type="PANTHER" id="PTHR43017">
    <property type="entry name" value="GALACTOSIDE O-ACETYLTRANSFERASE"/>
    <property type="match status" value="1"/>
</dbReference>
<sequence>MAYDKQKAETFKEIVKSGEIYDSVDADWIEYQHELVQRIYEFNHTPETPEGLQKRESILRQALGTYGEGLYIIPPIHANCGLANVHVGKNVVINFNCNFVDDGDIYIGDNSLIGPGVSIATSVHPVSPRLRRHVLQYNKPVRLGNNVWIGAGATILPGITIGDNSIVGAGSVVTKDVAPDTIVVGNPARVLRKITEDDERYEGGKEIPRHIIERYK</sequence>
<keyword evidence="3" id="KW-0677">Repeat</keyword>
<accession>A0ABX2AMV8</accession>
<dbReference type="InterPro" id="IPR024688">
    <property type="entry name" value="Mac_dom"/>
</dbReference>
<reference evidence="7 8" key="1">
    <citation type="submission" date="2020-05" db="EMBL/GenBank/DDBJ databases">
        <title>Distinct polysaccharide utilization as determinants for interspecies competition between intestinal Prevotella spp.</title>
        <authorList>
            <person name="Galvez E.J.C."/>
            <person name="Iljazovic A."/>
            <person name="Strowig T."/>
        </authorList>
    </citation>
    <scope>NUCLEOTIDE SEQUENCE [LARGE SCALE GENOMIC DNA]</scope>
    <source>
        <strain evidence="7 8">PMUR</strain>
    </source>
</reference>
<evidence type="ECO:0000313" key="7">
    <source>
        <dbReference type="EMBL" id="NPD91587.1"/>
    </source>
</evidence>
<dbReference type="InterPro" id="IPR018357">
    <property type="entry name" value="Hexapep_transf_CS"/>
</dbReference>
<name>A0ABX2AMV8_9BACT</name>
<dbReference type="Pfam" id="PF12464">
    <property type="entry name" value="Mac"/>
    <property type="match status" value="1"/>
</dbReference>
<dbReference type="InterPro" id="IPR011004">
    <property type="entry name" value="Trimer_LpxA-like_sf"/>
</dbReference>
<dbReference type="PROSITE" id="PS00101">
    <property type="entry name" value="HEXAPEP_TRANSFERASES"/>
    <property type="match status" value="1"/>
</dbReference>
<keyword evidence="4 5" id="KW-0012">Acyltransferase</keyword>
<comment type="caution">
    <text evidence="7">The sequence shown here is derived from an EMBL/GenBank/DDBJ whole genome shotgun (WGS) entry which is preliminary data.</text>
</comment>
<evidence type="ECO:0000256" key="4">
    <source>
        <dbReference type="ARBA" id="ARBA00023315"/>
    </source>
</evidence>
<keyword evidence="2 5" id="KW-0808">Transferase</keyword>
<feature type="domain" description="Maltose/galactoside acetyltransferase" evidence="6">
    <location>
        <begin position="17"/>
        <end position="67"/>
    </location>
</feature>
<dbReference type="EC" id="2.3.1.-" evidence="5"/>
<evidence type="ECO:0000256" key="5">
    <source>
        <dbReference type="RuleBase" id="RU367021"/>
    </source>
</evidence>
<proteinExistence type="inferred from homology"/>
<evidence type="ECO:0000313" key="8">
    <source>
        <dbReference type="Proteomes" id="UP000714420"/>
    </source>
</evidence>
<dbReference type="SUPFAM" id="SSF51161">
    <property type="entry name" value="Trimeric LpxA-like enzymes"/>
    <property type="match status" value="1"/>
</dbReference>
<dbReference type="PANTHER" id="PTHR43017:SF1">
    <property type="entry name" value="ACETYLTRANSFERASE YJL218W-RELATED"/>
    <property type="match status" value="1"/>
</dbReference>
<organism evidence="7 8">
    <name type="scientific">Xylanibacter muris</name>
    <dbReference type="NCBI Taxonomy" id="2736290"/>
    <lineage>
        <taxon>Bacteria</taxon>
        <taxon>Pseudomonadati</taxon>
        <taxon>Bacteroidota</taxon>
        <taxon>Bacteroidia</taxon>
        <taxon>Bacteroidales</taxon>
        <taxon>Prevotellaceae</taxon>
        <taxon>Xylanibacter</taxon>
    </lineage>
</organism>
<dbReference type="CDD" id="cd03357">
    <property type="entry name" value="LbH_MAT_GAT"/>
    <property type="match status" value="1"/>
</dbReference>
<protein>
    <recommendedName>
        <fullName evidence="5">Acetyltransferase</fullName>
        <ecNumber evidence="5">2.3.1.-</ecNumber>
    </recommendedName>
</protein>